<gene>
    <name evidence="2" type="ordered locus">MYSTI_02387</name>
</gene>
<feature type="region of interest" description="Disordered" evidence="1">
    <location>
        <begin position="104"/>
        <end position="123"/>
    </location>
</feature>
<evidence type="ECO:0000256" key="1">
    <source>
        <dbReference type="SAM" id="MobiDB-lite"/>
    </source>
</evidence>
<sequence length="275" mass="29119">MGRRRSRAPWARWHQQLRSAEDAGALDAALEAGVGSERRHARAEDALSSAMPPDMSRAIAPEIFDQVDALLLRREHIAVVFHLMQQTGYALGTSIEQVSLRSQELESLPPSPRQLGDGGRRLPMRGVTMRCGSQASSDEHLYEVACEIEQQAQERWGSLFHFPSLAENPDAPSLAGHLALPAGDGHGFVMVRALADRPARAPSPVRTAPRRRPAGAGNPGAMAVGSKTKAQQPCGCWGSGGAEGRAASTVALSTSSSGSPCTSPCSSPAASSTRR</sequence>
<dbReference type="KEGG" id="msd:MYSTI_02387"/>
<feature type="region of interest" description="Disordered" evidence="1">
    <location>
        <begin position="197"/>
        <end position="275"/>
    </location>
</feature>
<protein>
    <submittedName>
        <fullName evidence="2">Uncharacterized protein</fullName>
    </submittedName>
</protein>
<evidence type="ECO:0000313" key="2">
    <source>
        <dbReference type="EMBL" id="AGC43703.1"/>
    </source>
</evidence>
<dbReference type="Proteomes" id="UP000011131">
    <property type="component" value="Chromosome"/>
</dbReference>
<dbReference type="AlphaFoldDB" id="L7U6E8"/>
<proteinExistence type="predicted"/>
<dbReference type="STRING" id="1278073.MYSTI_02387"/>
<feature type="compositionally biased region" description="Basic and acidic residues" evidence="1">
    <location>
        <begin position="36"/>
        <end position="45"/>
    </location>
</feature>
<reference evidence="2 3" key="1">
    <citation type="journal article" date="2013" name="Genome Announc.">
        <title>Complete genome sequence of Myxococcus stipitatus strain DSM 14675, a fruiting myxobacterium.</title>
        <authorList>
            <person name="Huntley S."/>
            <person name="Kneip S."/>
            <person name="Treuner-Lange A."/>
            <person name="Sogaard-Andersen L."/>
        </authorList>
    </citation>
    <scope>NUCLEOTIDE SEQUENCE [LARGE SCALE GENOMIC DNA]</scope>
    <source>
        <strain evidence="3">DSM 14675 / JCM 12634 / Mx s8</strain>
    </source>
</reference>
<organism evidence="2 3">
    <name type="scientific">Myxococcus stipitatus (strain DSM 14675 / JCM 12634 / Mx s8)</name>
    <dbReference type="NCBI Taxonomy" id="1278073"/>
    <lineage>
        <taxon>Bacteria</taxon>
        <taxon>Pseudomonadati</taxon>
        <taxon>Myxococcota</taxon>
        <taxon>Myxococcia</taxon>
        <taxon>Myxococcales</taxon>
        <taxon>Cystobacterineae</taxon>
        <taxon>Myxococcaceae</taxon>
        <taxon>Myxococcus</taxon>
    </lineage>
</organism>
<dbReference type="HOGENOM" id="CLU_1011310_0_0_7"/>
<feature type="compositionally biased region" description="Low complexity" evidence="1">
    <location>
        <begin position="246"/>
        <end position="275"/>
    </location>
</feature>
<evidence type="ECO:0000313" key="3">
    <source>
        <dbReference type="Proteomes" id="UP000011131"/>
    </source>
</evidence>
<keyword evidence="3" id="KW-1185">Reference proteome</keyword>
<accession>L7U6E8</accession>
<name>L7U6E8_MYXSD</name>
<feature type="region of interest" description="Disordered" evidence="1">
    <location>
        <begin position="33"/>
        <end position="52"/>
    </location>
</feature>
<dbReference type="EMBL" id="CP004025">
    <property type="protein sequence ID" value="AGC43703.1"/>
    <property type="molecule type" value="Genomic_DNA"/>
</dbReference>